<accession>T4VPV3</accession>
<dbReference type="GeneID" id="75752817"/>
<comment type="caution">
    <text evidence="1">The sequence shown here is derived from an EMBL/GenBank/DDBJ whole genome shotgun (WGS) entry which is preliminary data.</text>
</comment>
<protein>
    <submittedName>
        <fullName evidence="1">Uncharacterized protein</fullName>
    </submittedName>
</protein>
<organism evidence="1 2">
    <name type="scientific">Paraclostridium bifermentans ATCC 638 = DSM 14991</name>
    <dbReference type="NCBI Taxonomy" id="1233171"/>
    <lineage>
        <taxon>Bacteria</taxon>
        <taxon>Bacillati</taxon>
        <taxon>Bacillota</taxon>
        <taxon>Clostridia</taxon>
        <taxon>Peptostreptococcales</taxon>
        <taxon>Peptostreptococcaceae</taxon>
        <taxon>Paraclostridium</taxon>
    </lineage>
</organism>
<reference evidence="1 2" key="1">
    <citation type="submission" date="2013-06" db="EMBL/GenBank/DDBJ databases">
        <authorList>
            <person name="Walk S."/>
            <person name="Aronoff D."/>
            <person name="Young V.Y."/>
            <person name="Marsh J."/>
            <person name="Harrison L."/>
            <person name="Daugherty S.C."/>
            <person name="Shefchek K.A."/>
            <person name="Hine E.E."/>
            <person name="Tallon L.J."/>
            <person name="Sadzewicz L.K."/>
            <person name="Rasko D.A."/>
        </authorList>
    </citation>
    <scope>NUCLEOTIDE SEQUENCE [LARGE SCALE GENOMIC DNA]</scope>
    <source>
        <strain evidence="1 2">ATCC 638</strain>
    </source>
</reference>
<name>T4VPV3_PARBF</name>
<dbReference type="Proteomes" id="UP000015688">
    <property type="component" value="Unassembled WGS sequence"/>
</dbReference>
<sequence>MNKQTICKDKNCKFFKTCLIKDVEILKKCTGREVKTSNQKVVG</sequence>
<evidence type="ECO:0000313" key="2">
    <source>
        <dbReference type="Proteomes" id="UP000015688"/>
    </source>
</evidence>
<proteinExistence type="predicted"/>
<dbReference type="EMBL" id="AVNC01000015">
    <property type="protein sequence ID" value="EQK42791.1"/>
    <property type="molecule type" value="Genomic_DNA"/>
</dbReference>
<dbReference type="PATRIC" id="fig|1233171.3.peg.1626"/>
<gene>
    <name evidence="1" type="ORF">C672_1735</name>
</gene>
<dbReference type="AlphaFoldDB" id="T4VPV3"/>
<dbReference type="RefSeq" id="WP_021432905.1">
    <property type="nucleotide sequence ID" value="NZ_AVNC01000015.1"/>
</dbReference>
<evidence type="ECO:0000313" key="1">
    <source>
        <dbReference type="EMBL" id="EQK42791.1"/>
    </source>
</evidence>